<accession>A0A1A3N408</accession>
<keyword evidence="1" id="KW-1133">Transmembrane helix</keyword>
<feature type="transmembrane region" description="Helical" evidence="1">
    <location>
        <begin position="80"/>
        <end position="100"/>
    </location>
</feature>
<name>A0A1A3N408_MYCAS</name>
<evidence type="ECO:0000313" key="3">
    <source>
        <dbReference type="Proteomes" id="UP000093629"/>
    </source>
</evidence>
<feature type="transmembrane region" description="Helical" evidence="1">
    <location>
        <begin position="140"/>
        <end position="157"/>
    </location>
</feature>
<evidence type="ECO:0000256" key="1">
    <source>
        <dbReference type="SAM" id="Phobius"/>
    </source>
</evidence>
<dbReference type="InterPro" id="IPR009339">
    <property type="entry name" value="DUF998"/>
</dbReference>
<dbReference type="AlphaFoldDB" id="A0A1A3N408"/>
<comment type="caution">
    <text evidence="2">The sequence shown here is derived from an EMBL/GenBank/DDBJ whole genome shotgun (WGS) entry which is preliminary data.</text>
</comment>
<keyword evidence="1" id="KW-0812">Transmembrane</keyword>
<proteinExistence type="predicted"/>
<dbReference type="Pfam" id="PF06197">
    <property type="entry name" value="DUF998"/>
    <property type="match status" value="1"/>
</dbReference>
<dbReference type="Proteomes" id="UP000093629">
    <property type="component" value="Unassembled WGS sequence"/>
</dbReference>
<evidence type="ECO:0008006" key="4">
    <source>
        <dbReference type="Google" id="ProtNLM"/>
    </source>
</evidence>
<organism evidence="2 3">
    <name type="scientific">Mycobacterium asiaticum</name>
    <dbReference type="NCBI Taxonomy" id="1790"/>
    <lineage>
        <taxon>Bacteria</taxon>
        <taxon>Bacillati</taxon>
        <taxon>Actinomycetota</taxon>
        <taxon>Actinomycetes</taxon>
        <taxon>Mycobacteriales</taxon>
        <taxon>Mycobacteriaceae</taxon>
        <taxon>Mycobacterium</taxon>
    </lineage>
</organism>
<feature type="transmembrane region" description="Helical" evidence="1">
    <location>
        <begin position="106"/>
        <end position="128"/>
    </location>
</feature>
<protein>
    <recommendedName>
        <fullName evidence="4">DUF998 domain-containing protein</fullName>
    </recommendedName>
</protein>
<feature type="transmembrane region" description="Helical" evidence="1">
    <location>
        <begin position="177"/>
        <end position="193"/>
    </location>
</feature>
<gene>
    <name evidence="2" type="ORF">A5636_23960</name>
</gene>
<sequence length="199" mass="20377">MTGTRGAALWIVGAVGYLSLEAFAAAGNPHYSYAGNYISDLGAVGPRTGVMHAAFFLHGIFFLLGAVFVVGVPGDRRARLFLGLAAVNAAGNVVVGIVPAGGVHVIGAAMAIVGGNAAILAGAPLVGYGDKCRHTWYGPVSNLIAAVGLSSLLMLLVDSAVADIQLLPDGVWERGSVYSITCWQLLTAVCLLADRDVAR</sequence>
<feature type="transmembrane region" description="Helical" evidence="1">
    <location>
        <begin position="50"/>
        <end position="73"/>
    </location>
</feature>
<keyword evidence="1" id="KW-0472">Membrane</keyword>
<evidence type="ECO:0000313" key="2">
    <source>
        <dbReference type="EMBL" id="OBK16878.1"/>
    </source>
</evidence>
<keyword evidence="3" id="KW-1185">Reference proteome</keyword>
<reference evidence="3" key="1">
    <citation type="submission" date="2016-06" db="EMBL/GenBank/DDBJ databases">
        <authorList>
            <person name="Sutton G."/>
            <person name="Brinkac L."/>
            <person name="Sanka R."/>
            <person name="Adams M."/>
            <person name="Lau E."/>
            <person name="Garcia-Basteiro A."/>
            <person name="Lopez-Varela E."/>
            <person name="Palencia S."/>
        </authorList>
    </citation>
    <scope>NUCLEOTIDE SEQUENCE [LARGE SCALE GENOMIC DNA]</scope>
    <source>
        <strain evidence="3">1245139.5</strain>
    </source>
</reference>
<dbReference type="EMBL" id="LZLQ01000058">
    <property type="protein sequence ID" value="OBK16878.1"/>
    <property type="molecule type" value="Genomic_DNA"/>
</dbReference>